<dbReference type="PANTHER" id="PTHR22674:SF6">
    <property type="entry name" value="NTPASE KAP FAMILY P-LOOP DOMAIN-CONTAINING PROTEIN 1"/>
    <property type="match status" value="1"/>
</dbReference>
<dbReference type="AlphaFoldDB" id="A0A1M7SYK3"/>
<dbReference type="InterPro" id="IPR027417">
    <property type="entry name" value="P-loop_NTPase"/>
</dbReference>
<dbReference type="InterPro" id="IPR052754">
    <property type="entry name" value="NTPase_KAP_P-loop"/>
</dbReference>
<organism evidence="2 3">
    <name type="scientific">Desulfovibrio litoralis DSM 11393</name>
    <dbReference type="NCBI Taxonomy" id="1121455"/>
    <lineage>
        <taxon>Bacteria</taxon>
        <taxon>Pseudomonadati</taxon>
        <taxon>Thermodesulfobacteriota</taxon>
        <taxon>Desulfovibrionia</taxon>
        <taxon>Desulfovibrionales</taxon>
        <taxon>Desulfovibrionaceae</taxon>
        <taxon>Desulfovibrio</taxon>
    </lineage>
</organism>
<reference evidence="2 3" key="1">
    <citation type="submission" date="2016-12" db="EMBL/GenBank/DDBJ databases">
        <authorList>
            <person name="Song W.-J."/>
            <person name="Kurnit D.M."/>
        </authorList>
    </citation>
    <scope>NUCLEOTIDE SEQUENCE [LARGE SCALE GENOMIC DNA]</scope>
    <source>
        <strain evidence="2 3">DSM 11393</strain>
    </source>
</reference>
<sequence length="523" mass="59102">MTTQNTFSLLGRAEGTHPNDDYAEPCWKFDLSGGNRKNLAETLTNFFKQSSTPYVVAVHGECGTGKTFFLKAWKNWLLEQPFNVKATDKNSQSEEKGNGIGLPCFYFNAWEVDYSEDALLAFSYSIIEQIEEQKKNTDGYLSRVKEAIVSGATTAMKNAPATIGALTTIGIKAGLRWLKVDPNEVVDALVQDTTDAIANKIQDTFEKTQDARQAVKENIKDFAKACYDETGSPIIIMVDELDRCKPSFAIELLENIKHLFSVPHVIFILALEENQLANCISSVYGLDTVGAKRYLGRFIDMQVRLPEIDIAQYVKSYANINTCKFLANSFHANYIVDTQNVGECTVAKSLSVIFSSLNLSLRDIHQVLSRLAVINITQPTNLYLILCGKALARLQRGDTLDNIALFGELPAHIQVNRDIQDIQERYLVEAIRQIEEEIKNAVDYSSLNNAIKSEIDRCIEVKRKYLYYFKLSLVEAGYNRIIYTYKSSSIYDRQTLIRDHYKKCIIRDLSTVSGIDFTFQQDE</sequence>
<dbReference type="EMBL" id="FRDI01000005">
    <property type="protein sequence ID" value="SHN63481.1"/>
    <property type="molecule type" value="Genomic_DNA"/>
</dbReference>
<evidence type="ECO:0000313" key="2">
    <source>
        <dbReference type="EMBL" id="SHN63481.1"/>
    </source>
</evidence>
<proteinExistence type="predicted"/>
<gene>
    <name evidence="2" type="ORF">SAMN02745728_01378</name>
</gene>
<evidence type="ECO:0000259" key="1">
    <source>
        <dbReference type="Pfam" id="PF07693"/>
    </source>
</evidence>
<keyword evidence="3" id="KW-1185">Reference proteome</keyword>
<feature type="domain" description="KAP NTPase" evidence="1">
    <location>
        <begin position="37"/>
        <end position="373"/>
    </location>
</feature>
<dbReference type="Pfam" id="PF07693">
    <property type="entry name" value="KAP_NTPase"/>
    <property type="match status" value="1"/>
</dbReference>
<dbReference type="STRING" id="1121455.SAMN02745728_01378"/>
<dbReference type="RefSeq" id="WP_072697062.1">
    <property type="nucleotide sequence ID" value="NZ_FRDI01000005.1"/>
</dbReference>
<dbReference type="OrthoDB" id="9806479at2"/>
<dbReference type="Gene3D" id="3.40.50.300">
    <property type="entry name" value="P-loop containing nucleotide triphosphate hydrolases"/>
    <property type="match status" value="1"/>
</dbReference>
<dbReference type="Proteomes" id="UP000186469">
    <property type="component" value="Unassembled WGS sequence"/>
</dbReference>
<evidence type="ECO:0000313" key="3">
    <source>
        <dbReference type="Proteomes" id="UP000186469"/>
    </source>
</evidence>
<accession>A0A1M7SYK3</accession>
<dbReference type="SUPFAM" id="SSF52540">
    <property type="entry name" value="P-loop containing nucleoside triphosphate hydrolases"/>
    <property type="match status" value="1"/>
</dbReference>
<dbReference type="InterPro" id="IPR011646">
    <property type="entry name" value="KAP_P-loop"/>
</dbReference>
<protein>
    <submittedName>
        <fullName evidence="2">KAP family P-loop domain-containing protein</fullName>
    </submittedName>
</protein>
<dbReference type="PANTHER" id="PTHR22674">
    <property type="entry name" value="NTPASE, KAP FAMILY P-LOOP DOMAIN-CONTAINING 1"/>
    <property type="match status" value="1"/>
</dbReference>
<name>A0A1M7SYK3_9BACT</name>